<keyword evidence="2" id="KW-1185">Reference proteome</keyword>
<gene>
    <name evidence="1" type="ORF">D7I46_11810</name>
</gene>
<dbReference type="EMBL" id="CP032627">
    <property type="protein sequence ID" value="AYG01678.1"/>
    <property type="molecule type" value="Genomic_DNA"/>
</dbReference>
<evidence type="ECO:0000313" key="2">
    <source>
        <dbReference type="Proteomes" id="UP000269374"/>
    </source>
</evidence>
<reference evidence="1 2" key="1">
    <citation type="submission" date="2018-09" db="EMBL/GenBank/DDBJ databases">
        <title>Genome sequencing of strain 1JSPR-7.</title>
        <authorList>
            <person name="Heo J."/>
            <person name="Kim S.-J."/>
            <person name="Kwon S.-W."/>
        </authorList>
    </citation>
    <scope>NUCLEOTIDE SEQUENCE [LARGE SCALE GENOMIC DNA]</scope>
    <source>
        <strain evidence="1 2">1JSPR-7</strain>
    </source>
</reference>
<proteinExistence type="predicted"/>
<accession>A0A387BGD1</accession>
<dbReference type="Proteomes" id="UP000269374">
    <property type="component" value="Chromosome"/>
</dbReference>
<organism evidence="1 2">
    <name type="scientific">Lactococcus allomyrinae</name>
    <dbReference type="NCBI Taxonomy" id="2419773"/>
    <lineage>
        <taxon>Bacteria</taxon>
        <taxon>Bacillati</taxon>
        <taxon>Bacillota</taxon>
        <taxon>Bacilli</taxon>
        <taxon>Lactobacillales</taxon>
        <taxon>Streptococcaceae</taxon>
        <taxon>Lactococcus</taxon>
    </lineage>
</organism>
<name>A0A387BGD1_9LACT</name>
<sequence length="126" mass="14329">MIIPDKDFVKNFISDYTVNGYLKFNNSTGELLVKKGILHRWRQININQFEEYEIIHKYDNQHKVNTPGAVLGGVIAGGIGGAMLGQKTVTYLNKLIVRVYFKGEQPFDFKIITSKTKIYSLTITKA</sequence>
<protein>
    <submittedName>
        <fullName evidence="1">Uncharacterized protein</fullName>
    </submittedName>
</protein>
<dbReference type="RefSeq" id="WP_120773047.1">
    <property type="nucleotide sequence ID" value="NZ_CP032627.1"/>
</dbReference>
<dbReference type="KEGG" id="lact:D7I46_11810"/>
<dbReference type="AlphaFoldDB" id="A0A387BGD1"/>
<evidence type="ECO:0000313" key="1">
    <source>
        <dbReference type="EMBL" id="AYG01678.1"/>
    </source>
</evidence>